<dbReference type="InterPro" id="IPR025312">
    <property type="entry name" value="DUF4216"/>
</dbReference>
<evidence type="ECO:0000256" key="1">
    <source>
        <dbReference type="SAM" id="MobiDB-lite"/>
    </source>
</evidence>
<keyword evidence="6" id="KW-1185">Reference proteome</keyword>
<proteinExistence type="predicted"/>
<dbReference type="Pfam" id="PF13960">
    <property type="entry name" value="DUF4218"/>
    <property type="match status" value="1"/>
</dbReference>
<sequence length="1243" mass="145065">MDKSWMRLGNRLSNEYLAGVNSFMESAKLCLDENNEVRCPCRNCQNAFFQSLDVVESHLYLPGISASYERWIFHGEELDIDKEGDETNTSELEEEENDDEINTMLEDLCAPMSFENHQPQDEEEDGMNHNSSPQMHNKDSNKFVGMLNEAQRPLFHGCKLSLLNFVVKLMHIKVLNQWSNKSFNMLLELLIDVFPKDTALPKSTYDAKKMLSELGLGYEAIHACKYDCALFWKEHEFASRCPECDEPRYKPNAGKGKKVPQKVLRYFPLKTRLHRLFISRHTAIDMRWHSERRVEVEGVLRHPADGEAWKEFDKLYPEFMQDPRNVRLGLATDGFNPFGNMHNSYSMWPVILVQYNMPPWKCMKEPFMMMSLLIPGPHAPGRDIDIYLRPLVDELKELWEVGIDTFDAYSGKIFSLRAAIMWTINDFAAYGNLSGWSTKGYKACPTCNENTSSQGLRSKICFMGHRRYLPPNHPWRKSKLHDGKWEIRPPPKKLSGDDILKQLEFVRYEKPGKHPNNKDRKRKRTPNELNWSKKSIFFELEYWSKLKIRHNLDVMHIEKNVCDNIVGTLLNIEGKTKDTDKARLDLQDMKIRKELHLQQHGTGFLKPHASYTLTLEEKIKFCKFLKSVKFPDGYASNISNCVRENEGKISGLKTHDCHVLLQQLLPVGIRKFLRKEVCNAIVELSCFFQKLCSRTLNTSDLEKLEDGIVIILCKLERIFPPALFDVMVHLVVHIPEEAKLGGPVAFRWMYPIERILGRHKRYVKNKARPKGSIAEAYIVNESLNFCSMYLYDIETRFNRPDRNDNGGTPTACLSVFSKNTRQLGRAEPKLLSKQEIDRVHWYILNNCDEVRQYLDEHMELLQRQNHNDLERKQEELFPQWFASHIKRLYNQKDLVVSKELYALACKPDFRVFSFSGCIVNGVRFLVLERDNCLTTQNSGVMVPGDENFNFFGVLCDVVEVIYIFDYRVTLFQCNWYDNNPNQKRTVEDYHLTSINVNRNWYVDDSYILAIQAQQVFYMDDLVLGPQWKVVQKVQHRGIWDIPEKDDNSGTEQEVFQENESSDIYWTIQHEDLDTHVCHRGDVAPDIIENSTLQIDVESLNENTNGVIYHPSEDEDDTWNEYYTEDEKSLNSQDDSDDSDIERSYYTEISREIKRWKPFIECRWSQTRSSREKAERSQSTSLRSSGIQRNGNKGVLFDLKDQQIFLNLPNPTRQSITVAAKGSLMSARGNEFYQIKKLWQNYLS</sequence>
<feature type="domain" description="DUF4218" evidence="3">
    <location>
        <begin position="691"/>
        <end position="803"/>
    </location>
</feature>
<feature type="domain" description="Transposase-associated" evidence="4">
    <location>
        <begin position="3"/>
        <end position="76"/>
    </location>
</feature>
<dbReference type="AlphaFoldDB" id="A0ABD1RFF4"/>
<dbReference type="InterPro" id="IPR029480">
    <property type="entry name" value="Transpos_assoc"/>
</dbReference>
<evidence type="ECO:0000313" key="5">
    <source>
        <dbReference type="EMBL" id="KAL2487078.1"/>
    </source>
</evidence>
<dbReference type="PANTHER" id="PTHR10775:SF185">
    <property type="entry name" value="OS08G0208400 PROTEIN"/>
    <property type="match status" value="1"/>
</dbReference>
<dbReference type="Proteomes" id="UP001604336">
    <property type="component" value="Unassembled WGS sequence"/>
</dbReference>
<evidence type="ECO:0000259" key="2">
    <source>
        <dbReference type="Pfam" id="PF13952"/>
    </source>
</evidence>
<gene>
    <name evidence="5" type="ORF">Adt_31834</name>
</gene>
<evidence type="ECO:0000259" key="4">
    <source>
        <dbReference type="Pfam" id="PF13963"/>
    </source>
</evidence>
<accession>A0ABD1RFF4</accession>
<evidence type="ECO:0000259" key="3">
    <source>
        <dbReference type="Pfam" id="PF13960"/>
    </source>
</evidence>
<feature type="domain" description="DUF4216" evidence="2">
    <location>
        <begin position="959"/>
        <end position="1030"/>
    </location>
</feature>
<evidence type="ECO:0008006" key="7">
    <source>
        <dbReference type="Google" id="ProtNLM"/>
    </source>
</evidence>
<comment type="caution">
    <text evidence="5">The sequence shown here is derived from an EMBL/GenBank/DDBJ whole genome shotgun (WGS) entry which is preliminary data.</text>
</comment>
<feature type="region of interest" description="Disordered" evidence="1">
    <location>
        <begin position="116"/>
        <end position="138"/>
    </location>
</feature>
<dbReference type="EMBL" id="JBFOLK010000009">
    <property type="protein sequence ID" value="KAL2487078.1"/>
    <property type="molecule type" value="Genomic_DNA"/>
</dbReference>
<dbReference type="InterPro" id="IPR004242">
    <property type="entry name" value="Transposase_21"/>
</dbReference>
<protein>
    <recommendedName>
        <fullName evidence="7">Transposase</fullName>
    </recommendedName>
</protein>
<name>A0ABD1RFF4_9LAMI</name>
<organism evidence="5 6">
    <name type="scientific">Abeliophyllum distichum</name>
    <dbReference type="NCBI Taxonomy" id="126358"/>
    <lineage>
        <taxon>Eukaryota</taxon>
        <taxon>Viridiplantae</taxon>
        <taxon>Streptophyta</taxon>
        <taxon>Embryophyta</taxon>
        <taxon>Tracheophyta</taxon>
        <taxon>Spermatophyta</taxon>
        <taxon>Magnoliopsida</taxon>
        <taxon>eudicotyledons</taxon>
        <taxon>Gunneridae</taxon>
        <taxon>Pentapetalae</taxon>
        <taxon>asterids</taxon>
        <taxon>lamiids</taxon>
        <taxon>Lamiales</taxon>
        <taxon>Oleaceae</taxon>
        <taxon>Forsythieae</taxon>
        <taxon>Abeliophyllum</taxon>
    </lineage>
</organism>
<dbReference type="InterPro" id="IPR025452">
    <property type="entry name" value="DUF4218"/>
</dbReference>
<evidence type="ECO:0000313" key="6">
    <source>
        <dbReference type="Proteomes" id="UP001604336"/>
    </source>
</evidence>
<dbReference type="Pfam" id="PF02992">
    <property type="entry name" value="Transposase_21"/>
    <property type="match status" value="1"/>
</dbReference>
<dbReference type="PANTHER" id="PTHR10775">
    <property type="entry name" value="OS08G0208400 PROTEIN"/>
    <property type="match status" value="1"/>
</dbReference>
<dbReference type="Pfam" id="PF13963">
    <property type="entry name" value="Transpos_assoc"/>
    <property type="match status" value="1"/>
</dbReference>
<reference evidence="6" key="1">
    <citation type="submission" date="2024-07" db="EMBL/GenBank/DDBJ databases">
        <title>Two chromosome-level genome assemblies of Korean endemic species Abeliophyllum distichum and Forsythia ovata (Oleaceae).</title>
        <authorList>
            <person name="Jang H."/>
        </authorList>
    </citation>
    <scope>NUCLEOTIDE SEQUENCE [LARGE SCALE GENOMIC DNA]</scope>
</reference>
<dbReference type="Pfam" id="PF13952">
    <property type="entry name" value="DUF4216"/>
    <property type="match status" value="1"/>
</dbReference>